<evidence type="ECO:0000256" key="2">
    <source>
        <dbReference type="ARBA" id="ARBA00004906"/>
    </source>
</evidence>
<gene>
    <name evidence="10" type="primary">UPL2</name>
    <name evidence="10" type="ORF">SPIL2461_LOCUS9111</name>
</gene>
<dbReference type="FunFam" id="3.90.1750.10:FF:000003">
    <property type="entry name" value="E3 ubiquitin-protein ligase UPL1"/>
    <property type="match status" value="1"/>
</dbReference>
<sequence length="1056" mass="118089">MTSPARALCKAWPRQHAHLLMIEQQLLHHSSGVRRWGGPLGFQRPPRGQGDAGAPGLSSFDEADQQLLQRLADFDDGTALEVPLPSSVIPHACRLLYLRQEIATMPMTRLCFNLSLHPVTRSWLLGHFLVLLCRQTETEASLDSLPPPCLFEGLEGLKLPHRSSLEVQSVGSQRVLAILAYLLRRVPQCGDFFARKLLSSEPWLKTFQVPQWVAGDRSKKSRGDLSLLQGLGMSDLPGHCAVNLLMQLVNTRLYLSSSRHAAWLLSVLHALLVPQPAHSSSDKMSKDESNEAAELPFPSVVANHASPISPAFVGAQAPEAFAPPAASPSPVEGTPGDSASPVPSPPEETPGSQRWTKIIEDMHMALSQKSVLALCHFLCHAGSGHGSSSEGDAFQLAGDILVALAASRTHLDTVRCELMQVLAALVTDIERALQECEAAAAEPSTIESRFLRVVRTLTEVFREASKSGPEDRDRKPEGLMEEARVEMLWDALDRTLERLDDPEMAATPAQRLLSAAPEAESSQVDNSQSPPKPLLNRLLPLIEAFFVLHGHITDEADKAPRQEEPLQMTEGGSSSSQPGKAQSPAELLAKFCTCSESRRLQSQGREVVAMGKPSTDLEARTRHVFAEFHEQSAAERSRFGQFCKKHRRPLNALLKQTPSLLSKSFAPVLQFMPSCLDFDNKRSYFRAQLRSRRLESRYQTIRLRVRRNEIFMDSYHQLRIRTGEEMRAKIQVQFQGEEGIDAGGVAKEWYGALAKEIFNPNYALFVQAGGKACTYHPNPMSYVNRDHLQFFHFIGRVVGKAIHDGQNLEAWFTRGFYKHMLGKKVIPADLEAFDPEYFSNLKWMLDHDITDIIELTFSAESDELGQIKVVDLKPHGRTLPVTNENKHEYIQLMSEHKMTNSVKQQIEHFLKGLHEIVPPQLLSLFDDKELELLISGLPDIDIEDLKQNTEYHNYTPLSDQVQWFWKVLSEFNQEQRAWFLQFATGTSRVPVEGFKGLVGMRGPQKFSLHRAYGSDRLPSAHTCFNQVDLPEYPSEDVLRDKLLQAVSEGHEGFGFA</sequence>
<dbReference type="SMART" id="SM00119">
    <property type="entry name" value="HECTc"/>
    <property type="match status" value="1"/>
</dbReference>
<evidence type="ECO:0000256" key="5">
    <source>
        <dbReference type="ARBA" id="ARBA00022786"/>
    </source>
</evidence>
<dbReference type="Gene3D" id="3.30.2160.10">
    <property type="entry name" value="Hect, E3 ligase catalytic domain"/>
    <property type="match status" value="1"/>
</dbReference>
<dbReference type="CDD" id="cd00078">
    <property type="entry name" value="HECTc"/>
    <property type="match status" value="1"/>
</dbReference>
<dbReference type="GO" id="GO:0061630">
    <property type="term" value="F:ubiquitin protein ligase activity"/>
    <property type="evidence" value="ECO:0007669"/>
    <property type="project" value="UniProtKB-EC"/>
</dbReference>
<dbReference type="FunFam" id="3.30.2160.10:FF:000001">
    <property type="entry name" value="E3 ubiquitin-protein ligase NEDD4-like"/>
    <property type="match status" value="1"/>
</dbReference>
<feature type="region of interest" description="Disordered" evidence="8">
    <location>
        <begin position="320"/>
        <end position="352"/>
    </location>
</feature>
<proteinExistence type="inferred from homology"/>
<dbReference type="SUPFAM" id="SSF56204">
    <property type="entry name" value="Hect, E3 ligase catalytic domain"/>
    <property type="match status" value="1"/>
</dbReference>
<dbReference type="InterPro" id="IPR035983">
    <property type="entry name" value="Hect_E3_ubiquitin_ligase"/>
</dbReference>
<evidence type="ECO:0000256" key="6">
    <source>
        <dbReference type="ARBA" id="ARBA00034494"/>
    </source>
</evidence>
<evidence type="ECO:0000256" key="4">
    <source>
        <dbReference type="ARBA" id="ARBA00022679"/>
    </source>
</evidence>
<dbReference type="PANTHER" id="PTHR11254:SF67">
    <property type="entry name" value="E3 UBIQUITIN-PROTEIN LIGASE HUWE1"/>
    <property type="match status" value="1"/>
</dbReference>
<keyword evidence="11" id="KW-1185">Reference proteome</keyword>
<dbReference type="EC" id="2.3.2.26" evidence="3"/>
<dbReference type="Gene3D" id="3.30.2410.10">
    <property type="entry name" value="Hect, E3 ligase catalytic domain"/>
    <property type="match status" value="1"/>
</dbReference>
<dbReference type="OrthoDB" id="8068875at2759"/>
<evidence type="ECO:0000313" key="11">
    <source>
        <dbReference type="Proteomes" id="UP000649617"/>
    </source>
</evidence>
<evidence type="ECO:0000256" key="1">
    <source>
        <dbReference type="ARBA" id="ARBA00000885"/>
    </source>
</evidence>
<protein>
    <recommendedName>
        <fullName evidence="3">HECT-type E3 ubiquitin transferase</fullName>
        <ecNumber evidence="3">2.3.2.26</ecNumber>
    </recommendedName>
</protein>
<feature type="region of interest" description="Disordered" evidence="8">
    <location>
        <begin position="513"/>
        <end position="532"/>
    </location>
</feature>
<dbReference type="InterPro" id="IPR050409">
    <property type="entry name" value="E3_ubiq-protein_ligase"/>
</dbReference>
<evidence type="ECO:0000256" key="3">
    <source>
        <dbReference type="ARBA" id="ARBA00012485"/>
    </source>
</evidence>
<evidence type="ECO:0000256" key="8">
    <source>
        <dbReference type="SAM" id="MobiDB-lite"/>
    </source>
</evidence>
<evidence type="ECO:0000313" key="10">
    <source>
        <dbReference type="EMBL" id="CAE7374756.1"/>
    </source>
</evidence>
<dbReference type="FunFam" id="3.30.2410.10:FF:000009">
    <property type="entry name" value="Probable E3 ubiquitin-protein ligase HECTD2"/>
    <property type="match status" value="1"/>
</dbReference>
<dbReference type="PROSITE" id="PS50237">
    <property type="entry name" value="HECT"/>
    <property type="match status" value="1"/>
</dbReference>
<feature type="compositionally biased region" description="Polar residues" evidence="8">
    <location>
        <begin position="520"/>
        <end position="529"/>
    </location>
</feature>
<keyword evidence="4" id="KW-0808">Transferase</keyword>
<dbReference type="InterPro" id="IPR000569">
    <property type="entry name" value="HECT_dom"/>
</dbReference>
<dbReference type="Gene3D" id="3.90.1750.10">
    <property type="entry name" value="Hect, E3 ligase catalytic domains"/>
    <property type="match status" value="1"/>
</dbReference>
<evidence type="ECO:0000259" key="9">
    <source>
        <dbReference type="PROSITE" id="PS50237"/>
    </source>
</evidence>
<feature type="domain" description="HECT" evidence="9">
    <location>
        <begin position="722"/>
        <end position="1056"/>
    </location>
</feature>
<dbReference type="EMBL" id="CAJNIZ010015558">
    <property type="protein sequence ID" value="CAE7374756.1"/>
    <property type="molecule type" value="Genomic_DNA"/>
</dbReference>
<dbReference type="GO" id="GO:0006511">
    <property type="term" value="P:ubiquitin-dependent protein catabolic process"/>
    <property type="evidence" value="ECO:0007669"/>
    <property type="project" value="TreeGrafter"/>
</dbReference>
<feature type="region of interest" description="Disordered" evidence="8">
    <location>
        <begin position="38"/>
        <end position="59"/>
    </location>
</feature>
<feature type="region of interest" description="Disordered" evidence="8">
    <location>
        <begin position="558"/>
        <end position="582"/>
    </location>
</feature>
<comment type="catalytic activity">
    <reaction evidence="1">
        <text>S-ubiquitinyl-[E2 ubiquitin-conjugating enzyme]-L-cysteine + [acceptor protein]-L-lysine = [E2 ubiquitin-conjugating enzyme]-L-cysteine + N(6)-ubiquitinyl-[acceptor protein]-L-lysine.</text>
        <dbReference type="EC" id="2.3.2.26"/>
    </reaction>
</comment>
<comment type="caution">
    <text evidence="10">The sequence shown here is derived from an EMBL/GenBank/DDBJ whole genome shotgun (WGS) entry which is preliminary data.</text>
</comment>
<accession>A0A812PT32</accession>
<feature type="active site" description="Glycyl thioester intermediate" evidence="7">
    <location>
        <position position="1023"/>
    </location>
</feature>
<dbReference type="GO" id="GO:0000209">
    <property type="term" value="P:protein polyubiquitination"/>
    <property type="evidence" value="ECO:0007669"/>
    <property type="project" value="TreeGrafter"/>
</dbReference>
<keyword evidence="5 7" id="KW-0833">Ubl conjugation pathway</keyword>
<dbReference type="PANTHER" id="PTHR11254">
    <property type="entry name" value="HECT DOMAIN UBIQUITIN-PROTEIN LIGASE"/>
    <property type="match status" value="1"/>
</dbReference>
<dbReference type="GO" id="GO:0005737">
    <property type="term" value="C:cytoplasm"/>
    <property type="evidence" value="ECO:0007669"/>
    <property type="project" value="TreeGrafter"/>
</dbReference>
<feature type="compositionally biased region" description="Polar residues" evidence="8">
    <location>
        <begin position="570"/>
        <end position="580"/>
    </location>
</feature>
<dbReference type="Proteomes" id="UP000649617">
    <property type="component" value="Unassembled WGS sequence"/>
</dbReference>
<comment type="similarity">
    <text evidence="6">Belongs to the UPL family. TOM1/PTR1 subfamily.</text>
</comment>
<reference evidence="10" key="1">
    <citation type="submission" date="2021-02" db="EMBL/GenBank/DDBJ databases">
        <authorList>
            <person name="Dougan E. K."/>
            <person name="Rhodes N."/>
            <person name="Thang M."/>
            <person name="Chan C."/>
        </authorList>
    </citation>
    <scope>NUCLEOTIDE SEQUENCE</scope>
</reference>
<organism evidence="10 11">
    <name type="scientific">Symbiodinium pilosum</name>
    <name type="common">Dinoflagellate</name>
    <dbReference type="NCBI Taxonomy" id="2952"/>
    <lineage>
        <taxon>Eukaryota</taxon>
        <taxon>Sar</taxon>
        <taxon>Alveolata</taxon>
        <taxon>Dinophyceae</taxon>
        <taxon>Suessiales</taxon>
        <taxon>Symbiodiniaceae</taxon>
        <taxon>Symbiodinium</taxon>
    </lineage>
</organism>
<dbReference type="AlphaFoldDB" id="A0A812PT32"/>
<comment type="pathway">
    <text evidence="2">Protein modification; protein ubiquitination.</text>
</comment>
<feature type="compositionally biased region" description="Low complexity" evidence="8">
    <location>
        <begin position="320"/>
        <end position="330"/>
    </location>
</feature>
<dbReference type="Pfam" id="PF00632">
    <property type="entry name" value="HECT"/>
    <property type="match status" value="1"/>
</dbReference>
<evidence type="ECO:0000256" key="7">
    <source>
        <dbReference type="PROSITE-ProRule" id="PRU00104"/>
    </source>
</evidence>
<name>A0A812PT32_SYMPI</name>